<accession>A0A7J0DA41</accession>
<protein>
    <submittedName>
        <fullName evidence="2">Uncharacterized protein</fullName>
    </submittedName>
</protein>
<evidence type="ECO:0000256" key="1">
    <source>
        <dbReference type="SAM" id="Coils"/>
    </source>
</evidence>
<keyword evidence="1" id="KW-0175">Coiled coil</keyword>
<evidence type="ECO:0000313" key="2">
    <source>
        <dbReference type="EMBL" id="GFS29792.1"/>
    </source>
</evidence>
<dbReference type="EMBL" id="BJWL01000099">
    <property type="protein sequence ID" value="GFS29792.1"/>
    <property type="molecule type" value="Genomic_DNA"/>
</dbReference>
<keyword evidence="3" id="KW-1185">Reference proteome</keyword>
<gene>
    <name evidence="2" type="ORF">Acr_00g0008520</name>
</gene>
<reference evidence="3" key="1">
    <citation type="submission" date="2019-07" db="EMBL/GenBank/DDBJ databases">
        <title>De Novo Assembly of kiwifruit Actinidia rufa.</title>
        <authorList>
            <person name="Sugita-Konishi S."/>
            <person name="Sato K."/>
            <person name="Mori E."/>
            <person name="Abe Y."/>
            <person name="Kisaki G."/>
            <person name="Hamano K."/>
            <person name="Suezawa K."/>
            <person name="Otani M."/>
            <person name="Fukuda T."/>
            <person name="Manabe T."/>
            <person name="Gomi K."/>
            <person name="Tabuchi M."/>
            <person name="Akimitsu K."/>
            <person name="Kataoka I."/>
        </authorList>
    </citation>
    <scope>NUCLEOTIDE SEQUENCE [LARGE SCALE GENOMIC DNA]</scope>
    <source>
        <strain evidence="3">cv. Fuchu</strain>
    </source>
</reference>
<organism evidence="2 3">
    <name type="scientific">Actinidia rufa</name>
    <dbReference type="NCBI Taxonomy" id="165716"/>
    <lineage>
        <taxon>Eukaryota</taxon>
        <taxon>Viridiplantae</taxon>
        <taxon>Streptophyta</taxon>
        <taxon>Embryophyta</taxon>
        <taxon>Tracheophyta</taxon>
        <taxon>Spermatophyta</taxon>
        <taxon>Magnoliopsida</taxon>
        <taxon>eudicotyledons</taxon>
        <taxon>Gunneridae</taxon>
        <taxon>Pentapetalae</taxon>
        <taxon>asterids</taxon>
        <taxon>Ericales</taxon>
        <taxon>Actinidiaceae</taxon>
        <taxon>Actinidia</taxon>
    </lineage>
</organism>
<name>A0A7J0DA41_9ERIC</name>
<feature type="coiled-coil region" evidence="1">
    <location>
        <begin position="79"/>
        <end position="113"/>
    </location>
</feature>
<proteinExistence type="predicted"/>
<comment type="caution">
    <text evidence="2">The sequence shown here is derived from an EMBL/GenBank/DDBJ whole genome shotgun (WGS) entry which is preliminary data.</text>
</comment>
<sequence>MVRFKTLGQKKTMSVADPPIVVAPPISQVPPPTTDPILALAASIMEVRGMSSAFLPSSSADAELWKLEFCTIELSRQRAAAISNHMKDQLAELKRAKRKMGSLKSQLNKAKLALAGDNYDRQVAELHPRIFMEGWLACLTKLSIPENNPTWAKVAPVAKLPESLEPYSPMILPCFNEEYMNQPVEEDGIEAPINKVAQPIGEVPTQPAEEIAQPMEEAKKIAIEKARKDAAQGPPPEL</sequence>
<dbReference type="Proteomes" id="UP000585474">
    <property type="component" value="Unassembled WGS sequence"/>
</dbReference>
<dbReference type="AlphaFoldDB" id="A0A7J0DA41"/>
<evidence type="ECO:0000313" key="3">
    <source>
        <dbReference type="Proteomes" id="UP000585474"/>
    </source>
</evidence>